<accession>A4G8G2</accession>
<evidence type="ECO:0000256" key="5">
    <source>
        <dbReference type="ARBA" id="ARBA00045658"/>
    </source>
</evidence>
<sequence>MQASDQSSSVDQRIPITLLTGFLGSGKTTLVNHILSAPDSGKIAVIVNEFGDIGIDGDLITKASEDMLEMSNGCICCASKDDLMESLYKLYMRRAGLIEPKIEFDRILIETTGLADPTPLAQAFYTDMSLSLTYRLDAIITMVDIKHVVMQTGETMEAQRQLAMADKIIFNKRDLVSDAEYANAIAVVNALNPMSPKETTSYGKLDASRLIDLNLFDPNVKETAIADWIGLHVEAPQVEHHHDHHHADGKDCHVCNAGHDHAHGHVSHKHLDGISSVSMRQQYPLDYQKVMQFLDRLITQHGNNLYRVKGLMQFRGISQPVILQGVQTVFSPLTYAEKWPEGKMETRLVIIGKHIDKHQMQEEFAQCVAVDETVLDRSLGLI</sequence>
<proteinExistence type="inferred from homology"/>
<name>A4G8G2_HERAR</name>
<dbReference type="PANTHER" id="PTHR13748">
    <property type="entry name" value="COBW-RELATED"/>
    <property type="match status" value="1"/>
</dbReference>
<dbReference type="OrthoDB" id="9808822at2"/>
<evidence type="ECO:0000259" key="7">
    <source>
        <dbReference type="SMART" id="SM00833"/>
    </source>
</evidence>
<evidence type="ECO:0000256" key="2">
    <source>
        <dbReference type="ARBA" id="ARBA00022801"/>
    </source>
</evidence>
<comment type="catalytic activity">
    <reaction evidence="6">
        <text>GTP + H2O = GDP + phosphate + H(+)</text>
        <dbReference type="Rhea" id="RHEA:19669"/>
        <dbReference type="ChEBI" id="CHEBI:15377"/>
        <dbReference type="ChEBI" id="CHEBI:15378"/>
        <dbReference type="ChEBI" id="CHEBI:37565"/>
        <dbReference type="ChEBI" id="CHEBI:43474"/>
        <dbReference type="ChEBI" id="CHEBI:58189"/>
    </reaction>
    <physiologicalReaction direction="left-to-right" evidence="6">
        <dbReference type="Rhea" id="RHEA:19670"/>
    </physiologicalReaction>
</comment>
<keyword evidence="2" id="KW-0378">Hydrolase</keyword>
<dbReference type="CDD" id="cd03112">
    <property type="entry name" value="CobW-like"/>
    <property type="match status" value="1"/>
</dbReference>
<protein>
    <submittedName>
        <fullName evidence="8">Cobalamin synthesis CobW</fullName>
    </submittedName>
</protein>
<dbReference type="InterPro" id="IPR027417">
    <property type="entry name" value="P-loop_NTPase"/>
</dbReference>
<dbReference type="KEGG" id="har:HEAR2677"/>
<gene>
    <name evidence="8" type="ordered locus">HEAR2677</name>
</gene>
<evidence type="ECO:0000256" key="4">
    <source>
        <dbReference type="ARBA" id="ARBA00034320"/>
    </source>
</evidence>
<dbReference type="Gene3D" id="3.30.1220.10">
    <property type="entry name" value="CobW-like, C-terminal domain"/>
    <property type="match status" value="1"/>
</dbReference>
<dbReference type="Pfam" id="PF07683">
    <property type="entry name" value="CobW_C"/>
    <property type="match status" value="1"/>
</dbReference>
<evidence type="ECO:0000313" key="9">
    <source>
        <dbReference type="Proteomes" id="UP000006697"/>
    </source>
</evidence>
<dbReference type="GO" id="GO:0000166">
    <property type="term" value="F:nucleotide binding"/>
    <property type="evidence" value="ECO:0007669"/>
    <property type="project" value="UniProtKB-KW"/>
</dbReference>
<dbReference type="GO" id="GO:0005737">
    <property type="term" value="C:cytoplasm"/>
    <property type="evidence" value="ECO:0007669"/>
    <property type="project" value="TreeGrafter"/>
</dbReference>
<dbReference type="PANTHER" id="PTHR13748:SF70">
    <property type="entry name" value="COBW_HYPB_UREG NUCLEOTIDE-BINDING DOMAIN-CONTAINING PROTEIN"/>
    <property type="match status" value="1"/>
</dbReference>
<dbReference type="eggNOG" id="COG0523">
    <property type="taxonomic scope" value="Bacteria"/>
</dbReference>
<dbReference type="InterPro" id="IPR011629">
    <property type="entry name" value="CobW-like_C"/>
</dbReference>
<dbReference type="GO" id="GO:0016787">
    <property type="term" value="F:hydrolase activity"/>
    <property type="evidence" value="ECO:0007669"/>
    <property type="project" value="UniProtKB-KW"/>
</dbReference>
<evidence type="ECO:0000313" key="8">
    <source>
        <dbReference type="EMBL" id="CAL62799.1"/>
    </source>
</evidence>
<dbReference type="STRING" id="204773.HEAR2677"/>
<dbReference type="SUPFAM" id="SSF52540">
    <property type="entry name" value="P-loop containing nucleoside triphosphate hydrolases"/>
    <property type="match status" value="1"/>
</dbReference>
<keyword evidence="1" id="KW-0547">Nucleotide-binding</keyword>
<dbReference type="SMART" id="SM00833">
    <property type="entry name" value="CobW_C"/>
    <property type="match status" value="1"/>
</dbReference>
<keyword evidence="3" id="KW-0143">Chaperone</keyword>
<evidence type="ECO:0000256" key="6">
    <source>
        <dbReference type="ARBA" id="ARBA00049117"/>
    </source>
</evidence>
<dbReference type="EMBL" id="CU207211">
    <property type="protein sequence ID" value="CAL62799.1"/>
    <property type="molecule type" value="Genomic_DNA"/>
</dbReference>
<dbReference type="Gene3D" id="3.40.50.300">
    <property type="entry name" value="P-loop containing nucleotide triphosphate hydrolases"/>
    <property type="match status" value="1"/>
</dbReference>
<dbReference type="Proteomes" id="UP000006697">
    <property type="component" value="Chromosome"/>
</dbReference>
<dbReference type="InterPro" id="IPR003495">
    <property type="entry name" value="CobW/HypB/UreG_nucleotide-bd"/>
</dbReference>
<dbReference type="HOGENOM" id="CLU_017452_0_0_4"/>
<comment type="function">
    <text evidence="5">Zinc chaperone that directly transfers zinc cofactor to target proteins, thereby activating them. Zinc is transferred from the CXCC motif in the GTPase domain to the zinc binding site in target proteins in a process requiring GTP hydrolysis.</text>
</comment>
<feature type="domain" description="CobW C-terminal" evidence="7">
    <location>
        <begin position="274"/>
        <end position="368"/>
    </location>
</feature>
<dbReference type="InterPro" id="IPR036627">
    <property type="entry name" value="CobW-likC_sf"/>
</dbReference>
<evidence type="ECO:0000256" key="1">
    <source>
        <dbReference type="ARBA" id="ARBA00022741"/>
    </source>
</evidence>
<keyword evidence="9" id="KW-1185">Reference proteome</keyword>
<comment type="similarity">
    <text evidence="4">Belongs to the SIMIBI class G3E GTPase family. ZNG1 subfamily.</text>
</comment>
<organism evidence="8 9">
    <name type="scientific">Herminiimonas arsenicoxydans</name>
    <dbReference type="NCBI Taxonomy" id="204773"/>
    <lineage>
        <taxon>Bacteria</taxon>
        <taxon>Pseudomonadati</taxon>
        <taxon>Pseudomonadota</taxon>
        <taxon>Betaproteobacteria</taxon>
        <taxon>Burkholderiales</taxon>
        <taxon>Oxalobacteraceae</taxon>
        <taxon>Herminiimonas</taxon>
    </lineage>
</organism>
<evidence type="ECO:0000256" key="3">
    <source>
        <dbReference type="ARBA" id="ARBA00023186"/>
    </source>
</evidence>
<dbReference type="Pfam" id="PF02492">
    <property type="entry name" value="cobW"/>
    <property type="match status" value="1"/>
</dbReference>
<dbReference type="AlphaFoldDB" id="A4G8G2"/>
<dbReference type="InterPro" id="IPR051316">
    <property type="entry name" value="Zinc-reg_GTPase_activator"/>
</dbReference>
<dbReference type="SUPFAM" id="SSF90002">
    <property type="entry name" value="Hypothetical protein YjiA, C-terminal domain"/>
    <property type="match status" value="1"/>
</dbReference>
<reference evidence="8 9" key="1">
    <citation type="journal article" date="2007" name="PLoS Genet.">
        <title>A tale of two oxidation states: bacterial colonization of arsenic-rich environments.</title>
        <authorList>
            <person name="Muller D."/>
            <person name="Medigue C."/>
            <person name="Koechler S."/>
            <person name="Barbe V."/>
            <person name="Barakat M."/>
            <person name="Talla E."/>
            <person name="Bonnefoy V."/>
            <person name="Krin E."/>
            <person name="Arsene-Ploetze F."/>
            <person name="Carapito C."/>
            <person name="Chandler M."/>
            <person name="Cournoyer B."/>
            <person name="Cruveiller S."/>
            <person name="Dossat C."/>
            <person name="Duval S."/>
            <person name="Heymann M."/>
            <person name="Leize E."/>
            <person name="Lieutaud A."/>
            <person name="Lievremont D."/>
            <person name="Makita Y."/>
            <person name="Mangenot S."/>
            <person name="Nitschke W."/>
            <person name="Ortet P."/>
            <person name="Perdrial N."/>
            <person name="Schoepp B."/>
            <person name="Siguier N."/>
            <person name="Simeonova D.D."/>
            <person name="Rouy Z."/>
            <person name="Segurens B."/>
            <person name="Turlin E."/>
            <person name="Vallenet D."/>
            <person name="Van Dorsselaer A."/>
            <person name="Weiss S."/>
            <person name="Weissenbach J."/>
            <person name="Lett M.C."/>
            <person name="Danchin A."/>
            <person name="Bertin P.N."/>
        </authorList>
    </citation>
    <scope>NUCLEOTIDE SEQUENCE [LARGE SCALE GENOMIC DNA]</scope>
    <source>
        <strain evidence="9">ULPAs1</strain>
    </source>
</reference>